<sequence>MKKADIIIYNKIPMRKFSEDIQIYIIWQAGHREKKLTKTQIQTINLNEVLKKIQELDISLRQSSRLMLGLVFVLVKQIKYIEEDVQGVNNGLVRKPKIVKMGVNKGITLRIPESDIYIDDNMLEEDVNMEIERNNDTGLEIEMNSFYEDSFEPTQINLNSLFIEKRRKILSDDKIEIDPKEYKTEKASRKEVAQRNELVNNWMERLNIAPEILEKIEHNISASHRMSIEVGRGDSFEVEYERNAEVDWNDETYLNSEGNISITESMIFPREEFVFNDLVASLSKLQKATEFLHLLKMASENRWEVKQNDSFGAITCKVIN</sequence>
<feature type="domain" description="Rad21/Rec8-like protein N-terminal" evidence="1">
    <location>
        <begin position="22"/>
        <end position="92"/>
    </location>
</feature>
<dbReference type="Proteomes" id="UP001516464">
    <property type="component" value="Unassembled WGS sequence"/>
</dbReference>
<evidence type="ECO:0000313" key="2">
    <source>
        <dbReference type="EMBL" id="KAF7684255.1"/>
    </source>
</evidence>
<comment type="caution">
    <text evidence="2">The sequence shown here is derived from an EMBL/GenBank/DDBJ whole genome shotgun (WGS) entry which is preliminary data.</text>
</comment>
<dbReference type="InterPro" id="IPR006910">
    <property type="entry name" value="Rad21_Rec8_N"/>
</dbReference>
<gene>
    <name evidence="2" type="primary">Rad21l1</name>
    <name evidence="2" type="ORF">TCON_0541</name>
</gene>
<name>A0ABQ7I1C5_9MICR</name>
<reference evidence="2 3" key="1">
    <citation type="submission" date="2019-01" db="EMBL/GenBank/DDBJ databases">
        <title>Genomes sequencing and comparative genomics of infectious freshwater microsporidia, Cucumispora dikerogammari and Thelohania contejeani.</title>
        <authorList>
            <person name="Cormier A."/>
            <person name="Giraud I."/>
            <person name="Wattier R."/>
            <person name="Teixeira M."/>
            <person name="Grandjean F."/>
            <person name="Rigaud T."/>
            <person name="Cordaux R."/>
        </authorList>
    </citation>
    <scope>NUCLEOTIDE SEQUENCE [LARGE SCALE GENOMIC DNA]</scope>
    <source>
        <strain evidence="2">T1</strain>
        <tissue evidence="2">Spores</tissue>
    </source>
</reference>
<evidence type="ECO:0000259" key="1">
    <source>
        <dbReference type="Pfam" id="PF04825"/>
    </source>
</evidence>
<organism evidence="2 3">
    <name type="scientific">Astathelohania contejeani</name>
    <dbReference type="NCBI Taxonomy" id="164912"/>
    <lineage>
        <taxon>Eukaryota</taxon>
        <taxon>Fungi</taxon>
        <taxon>Fungi incertae sedis</taxon>
        <taxon>Microsporidia</taxon>
        <taxon>Astathelohaniidae</taxon>
        <taxon>Astathelohania</taxon>
    </lineage>
</organism>
<dbReference type="EMBL" id="SBIQ01000021">
    <property type="protein sequence ID" value="KAF7684255.1"/>
    <property type="molecule type" value="Genomic_DNA"/>
</dbReference>
<evidence type="ECO:0000313" key="3">
    <source>
        <dbReference type="Proteomes" id="UP001516464"/>
    </source>
</evidence>
<keyword evidence="3" id="KW-1185">Reference proteome</keyword>
<dbReference type="Pfam" id="PF04825">
    <property type="entry name" value="Rad21_Rec8_N"/>
    <property type="match status" value="1"/>
</dbReference>
<accession>A0ABQ7I1C5</accession>
<protein>
    <submittedName>
        <fullName evidence="2">Double-strand-break repair protein rad21-like protein 1</fullName>
    </submittedName>
</protein>
<proteinExistence type="predicted"/>